<keyword evidence="1" id="KW-1133">Transmembrane helix</keyword>
<feature type="transmembrane region" description="Helical" evidence="1">
    <location>
        <begin position="29"/>
        <end position="51"/>
    </location>
</feature>
<feature type="transmembrane region" description="Helical" evidence="1">
    <location>
        <begin position="171"/>
        <end position="192"/>
    </location>
</feature>
<feature type="transmembrane region" description="Helical" evidence="1">
    <location>
        <begin position="117"/>
        <end position="134"/>
    </location>
</feature>
<feature type="transmembrane region" description="Helical" evidence="1">
    <location>
        <begin position="71"/>
        <end position="96"/>
    </location>
</feature>
<feature type="transmembrane region" description="Helical" evidence="1">
    <location>
        <begin position="242"/>
        <end position="264"/>
    </location>
</feature>
<protein>
    <submittedName>
        <fullName evidence="2">Unannotated protein</fullName>
    </submittedName>
</protein>
<dbReference type="EMBL" id="CAEZTT010000006">
    <property type="protein sequence ID" value="CAB4568511.1"/>
    <property type="molecule type" value="Genomic_DNA"/>
</dbReference>
<keyword evidence="1" id="KW-0472">Membrane</keyword>
<accession>A0A6J6DWG9</accession>
<feature type="transmembrane region" description="Helical" evidence="1">
    <location>
        <begin position="140"/>
        <end position="159"/>
    </location>
</feature>
<proteinExistence type="predicted"/>
<gene>
    <name evidence="2" type="ORF">UFOPK1726_00138</name>
</gene>
<sequence length="268" mass="29409">MKFGKATMATSTPTPVPADRLAGLRRYNLIAGIFHLAQAIAIIALSNSFALPVSVNYLQDAPIPGARFESILLFEFPIAIGVAIFSLLSALAHFWIVGPGLKGYANDLANKRNIARWIEYSISSTLMIILISIINAVWDIIALLAIAGANISMILFGWLQEKYEEPGKGSLLPFWFGCIAGIVPWIAMFWLLFSPGSTNEAPGFVYGVVISLFLFFNSFALVQWLQYKEIGRFKDYLAGERLYITLSFVAKSALAWQIFAGVLATGSL</sequence>
<dbReference type="SUPFAM" id="SSF81321">
    <property type="entry name" value="Family A G protein-coupled receptor-like"/>
    <property type="match status" value="1"/>
</dbReference>
<feature type="transmembrane region" description="Helical" evidence="1">
    <location>
        <begin position="204"/>
        <end position="222"/>
    </location>
</feature>
<organism evidence="2">
    <name type="scientific">freshwater metagenome</name>
    <dbReference type="NCBI Taxonomy" id="449393"/>
    <lineage>
        <taxon>unclassified sequences</taxon>
        <taxon>metagenomes</taxon>
        <taxon>ecological metagenomes</taxon>
    </lineage>
</organism>
<dbReference type="InterPro" id="IPR041113">
    <property type="entry name" value="Heliorhodopsin"/>
</dbReference>
<evidence type="ECO:0000313" key="2">
    <source>
        <dbReference type="EMBL" id="CAB4568511.1"/>
    </source>
</evidence>
<evidence type="ECO:0000256" key="1">
    <source>
        <dbReference type="SAM" id="Phobius"/>
    </source>
</evidence>
<keyword evidence="1" id="KW-0812">Transmembrane</keyword>
<name>A0A6J6DWG9_9ZZZZ</name>
<dbReference type="Pfam" id="PF18761">
    <property type="entry name" value="Heliorhodopsin"/>
    <property type="match status" value="1"/>
</dbReference>
<dbReference type="NCBIfam" id="NF038020">
    <property type="entry name" value="HeR"/>
    <property type="match status" value="1"/>
</dbReference>
<dbReference type="AlphaFoldDB" id="A0A6J6DWG9"/>
<dbReference type="Gene3D" id="1.20.1070.10">
    <property type="entry name" value="Rhodopsin 7-helix transmembrane proteins"/>
    <property type="match status" value="1"/>
</dbReference>
<reference evidence="2" key="1">
    <citation type="submission" date="2020-05" db="EMBL/GenBank/DDBJ databases">
        <authorList>
            <person name="Chiriac C."/>
            <person name="Salcher M."/>
            <person name="Ghai R."/>
            <person name="Kavagutti S V."/>
        </authorList>
    </citation>
    <scope>NUCLEOTIDE SEQUENCE</scope>
</reference>